<dbReference type="InterPro" id="IPR024047">
    <property type="entry name" value="MM3350-like_sf"/>
</dbReference>
<evidence type="ECO:0000313" key="3">
    <source>
        <dbReference type="Proteomes" id="UP001500665"/>
    </source>
</evidence>
<evidence type="ECO:0000259" key="1">
    <source>
        <dbReference type="Pfam" id="PF07929"/>
    </source>
</evidence>
<dbReference type="Pfam" id="PF07929">
    <property type="entry name" value="PRiA4_ORF3"/>
    <property type="match status" value="1"/>
</dbReference>
<dbReference type="SUPFAM" id="SSF159941">
    <property type="entry name" value="MM3350-like"/>
    <property type="match status" value="1"/>
</dbReference>
<feature type="domain" description="Plasmid pRiA4b Orf3-like" evidence="1">
    <location>
        <begin position="12"/>
        <end position="148"/>
    </location>
</feature>
<accession>A0ABP4BUF4</accession>
<evidence type="ECO:0000313" key="2">
    <source>
        <dbReference type="EMBL" id="GAA0955090.1"/>
    </source>
</evidence>
<sequence>MDHSGGSEADVVFQMRVVLAGVSPMVWRRLLVPATTSIADLHEIFQCVFGWSDEGLHRFTVHGAEYGCWRPGSAGFSTDGRQVRLSRFGLRVGERFTYDYDFFAGWRLEIRVEQILPRSPRRRYPACTGGVRQAPPETCRGVQEFLELRMRWPQVVVVGRLAELLTDLLDEEGSQGRAEFLAEHREELTALADLARLDSFDKAALNDALHALDLTTANPENEHP</sequence>
<dbReference type="EMBL" id="BAAAHH010000015">
    <property type="protein sequence ID" value="GAA0955090.1"/>
    <property type="molecule type" value="Genomic_DNA"/>
</dbReference>
<reference evidence="3" key="1">
    <citation type="journal article" date="2019" name="Int. J. Syst. Evol. Microbiol.">
        <title>The Global Catalogue of Microorganisms (GCM) 10K type strain sequencing project: providing services to taxonomists for standard genome sequencing and annotation.</title>
        <authorList>
            <consortium name="The Broad Institute Genomics Platform"/>
            <consortium name="The Broad Institute Genome Sequencing Center for Infectious Disease"/>
            <person name="Wu L."/>
            <person name="Ma J."/>
        </authorList>
    </citation>
    <scope>NUCLEOTIDE SEQUENCE [LARGE SCALE GENOMIC DNA]</scope>
    <source>
        <strain evidence="3">JCM 10696</strain>
    </source>
</reference>
<comment type="caution">
    <text evidence="2">The sequence shown here is derived from an EMBL/GenBank/DDBJ whole genome shotgun (WGS) entry which is preliminary data.</text>
</comment>
<gene>
    <name evidence="2" type="ORF">GCM10009550_39350</name>
</gene>
<name>A0ABP4BUF4_9ACTN</name>
<dbReference type="PANTHER" id="PTHR41878:SF1">
    <property type="entry name" value="TNPR PROTEIN"/>
    <property type="match status" value="1"/>
</dbReference>
<organism evidence="2 3">
    <name type="scientific">Actinocorallia libanotica</name>
    <dbReference type="NCBI Taxonomy" id="46162"/>
    <lineage>
        <taxon>Bacteria</taxon>
        <taxon>Bacillati</taxon>
        <taxon>Actinomycetota</taxon>
        <taxon>Actinomycetes</taxon>
        <taxon>Streptosporangiales</taxon>
        <taxon>Thermomonosporaceae</taxon>
        <taxon>Actinocorallia</taxon>
    </lineage>
</organism>
<dbReference type="RefSeq" id="WP_344242317.1">
    <property type="nucleotide sequence ID" value="NZ_BAAAHH010000015.1"/>
</dbReference>
<dbReference type="InterPro" id="IPR012912">
    <property type="entry name" value="Plasmid_pRiA4b_Orf3-like"/>
</dbReference>
<keyword evidence="3" id="KW-1185">Reference proteome</keyword>
<proteinExistence type="predicted"/>
<protein>
    <recommendedName>
        <fullName evidence="1">Plasmid pRiA4b Orf3-like domain-containing protein</fullName>
    </recommendedName>
</protein>
<dbReference type="Gene3D" id="3.10.290.30">
    <property type="entry name" value="MM3350-like"/>
    <property type="match status" value="1"/>
</dbReference>
<dbReference type="Proteomes" id="UP001500665">
    <property type="component" value="Unassembled WGS sequence"/>
</dbReference>
<dbReference type="PANTHER" id="PTHR41878">
    <property type="entry name" value="LEXA REPRESSOR-RELATED"/>
    <property type="match status" value="1"/>
</dbReference>